<evidence type="ECO:0000256" key="1">
    <source>
        <dbReference type="SAM" id="MobiDB-lite"/>
    </source>
</evidence>
<organism evidence="2">
    <name type="scientific">Podoviridae sp. ctlpi2</name>
    <dbReference type="NCBI Taxonomy" id="2826574"/>
    <lineage>
        <taxon>Viruses</taxon>
        <taxon>Duplodnaviria</taxon>
        <taxon>Heunggongvirae</taxon>
        <taxon>Uroviricota</taxon>
        <taxon>Caudoviricetes</taxon>
    </lineage>
</organism>
<proteinExistence type="predicted"/>
<feature type="compositionally biased region" description="Basic residues" evidence="1">
    <location>
        <begin position="72"/>
        <end position="83"/>
    </location>
</feature>
<dbReference type="Gene3D" id="1.10.30.50">
    <property type="match status" value="1"/>
</dbReference>
<keyword evidence="2" id="KW-0540">Nuclease</keyword>
<sequence length="83" mass="9529">MKKRNYAREYENYHSRTEQKKNRAKRNAARRDAIRTHGKAALAGKDVDHIKPLSKGGSNAKSNRRIVSTSKNRSRNFKSKNSS</sequence>
<dbReference type="GO" id="GO:0004519">
    <property type="term" value="F:endonuclease activity"/>
    <property type="evidence" value="ECO:0007669"/>
    <property type="project" value="UniProtKB-KW"/>
</dbReference>
<name>A0A8S5MLL7_9CAUD</name>
<keyword evidence="2" id="KW-0378">Hydrolase</keyword>
<dbReference type="CDD" id="cd00085">
    <property type="entry name" value="HNHc"/>
    <property type="match status" value="1"/>
</dbReference>
<evidence type="ECO:0000313" key="2">
    <source>
        <dbReference type="EMBL" id="DAD83120.1"/>
    </source>
</evidence>
<keyword evidence="2" id="KW-0255">Endonuclease</keyword>
<feature type="compositionally biased region" description="Basic and acidic residues" evidence="1">
    <location>
        <begin position="1"/>
        <end position="21"/>
    </location>
</feature>
<dbReference type="InterPro" id="IPR003615">
    <property type="entry name" value="HNH_nuc"/>
</dbReference>
<feature type="region of interest" description="Disordered" evidence="1">
    <location>
        <begin position="1"/>
        <end position="83"/>
    </location>
</feature>
<feature type="compositionally biased region" description="Polar residues" evidence="1">
    <location>
        <begin position="56"/>
        <end position="67"/>
    </location>
</feature>
<accession>A0A8S5MLL7</accession>
<protein>
    <submittedName>
        <fullName evidence="2">HNH endonuclease</fullName>
    </submittedName>
</protein>
<dbReference type="EMBL" id="BK014928">
    <property type="protein sequence ID" value="DAD83120.1"/>
    <property type="molecule type" value="Genomic_DNA"/>
</dbReference>
<reference evidence="2" key="1">
    <citation type="journal article" date="2021" name="Proc. Natl. Acad. Sci. U.S.A.">
        <title>A Catalog of Tens of Thousands of Viruses from Human Metagenomes Reveals Hidden Associations with Chronic Diseases.</title>
        <authorList>
            <person name="Tisza M.J."/>
            <person name="Buck C.B."/>
        </authorList>
    </citation>
    <scope>NUCLEOTIDE SEQUENCE</scope>
    <source>
        <strain evidence="2">Ctlpi2</strain>
    </source>
</reference>